<dbReference type="CDD" id="cd05560">
    <property type="entry name" value="Xcc1710_like"/>
    <property type="match status" value="1"/>
</dbReference>
<proteinExistence type="predicted"/>
<dbReference type="Pfam" id="PF04430">
    <property type="entry name" value="DUF498"/>
    <property type="match status" value="1"/>
</dbReference>
<sequence length="130" mass="14337">MKITLAAPSAKYVIHSYETGQVVINQQPFHKSLVVTPSQLIPDWRPQSMEGLTKEDFSELMVLEPSIIILGTGEKQRFPPAVLYSSLLEQGIGVEIMSTPAACRTYNLLMAEGRAVAAALIMIQKAKHQK</sequence>
<dbReference type="AlphaFoldDB" id="A0A3B1BZN7"/>
<protein>
    <submittedName>
        <fullName evidence="1">Uncharacterized protein</fullName>
    </submittedName>
</protein>
<dbReference type="Gene3D" id="3.40.1230.10">
    <property type="entry name" value="MTH938-like"/>
    <property type="match status" value="1"/>
</dbReference>
<dbReference type="InterPro" id="IPR007523">
    <property type="entry name" value="NDUFAF3/AAMDC"/>
</dbReference>
<gene>
    <name evidence="1" type="ORF">MNBD_GAMMA26-1288</name>
</gene>
<dbReference type="SUPFAM" id="SSF64076">
    <property type="entry name" value="MTH938-like"/>
    <property type="match status" value="1"/>
</dbReference>
<organism evidence="1">
    <name type="scientific">hydrothermal vent metagenome</name>
    <dbReference type="NCBI Taxonomy" id="652676"/>
    <lineage>
        <taxon>unclassified sequences</taxon>
        <taxon>metagenomes</taxon>
        <taxon>ecological metagenomes</taxon>
    </lineage>
</organism>
<dbReference type="InterPro" id="IPR036748">
    <property type="entry name" value="MTH938-like_sf"/>
</dbReference>
<name>A0A3B1BZN7_9ZZZZ</name>
<dbReference type="EMBL" id="UOFX01000063">
    <property type="protein sequence ID" value="VAX10107.1"/>
    <property type="molecule type" value="Genomic_DNA"/>
</dbReference>
<dbReference type="PANTHER" id="PTHR21192:SF2">
    <property type="entry name" value="NADH DEHYDROGENASE [UBIQUINONE] 1 ALPHA SUBCOMPLEX ASSEMBLY FACTOR 3"/>
    <property type="match status" value="1"/>
</dbReference>
<accession>A0A3B1BZN7</accession>
<reference evidence="1" key="1">
    <citation type="submission" date="2018-06" db="EMBL/GenBank/DDBJ databases">
        <authorList>
            <person name="Zhirakovskaya E."/>
        </authorList>
    </citation>
    <scope>NUCLEOTIDE SEQUENCE</scope>
</reference>
<dbReference type="PANTHER" id="PTHR21192">
    <property type="entry name" value="NUCLEAR PROTEIN E3-3"/>
    <property type="match status" value="1"/>
</dbReference>
<evidence type="ECO:0000313" key="1">
    <source>
        <dbReference type="EMBL" id="VAX10107.1"/>
    </source>
</evidence>